<reference evidence="2 3" key="1">
    <citation type="journal article" date="2014" name="Genome Announc.">
        <title>Draft Genome Sequence of Streptomyces roseochromogenes subsp. oscitans DS 12.976, Producer of the Aminocoumarin Antibiotic Clorobiocin.</title>
        <authorList>
            <person name="Ruckert C."/>
            <person name="Kalinowski J."/>
            <person name="Heide L."/>
            <person name="Apel A.K."/>
        </authorList>
    </citation>
    <scope>NUCLEOTIDE SEQUENCE [LARGE SCALE GENOMIC DNA]</scope>
    <source>
        <strain evidence="2 3">DS 12.976</strain>
    </source>
</reference>
<dbReference type="InterPro" id="IPR052934">
    <property type="entry name" value="Methyl-DNA_Rec/Restrict_Enz"/>
</dbReference>
<dbReference type="AlphaFoldDB" id="V6KCM9"/>
<evidence type="ECO:0000259" key="1">
    <source>
        <dbReference type="SMART" id="SM00382"/>
    </source>
</evidence>
<dbReference type="SUPFAM" id="SSF52540">
    <property type="entry name" value="P-loop containing nucleoside triphosphate hydrolases"/>
    <property type="match status" value="1"/>
</dbReference>
<dbReference type="REBASE" id="78455">
    <property type="entry name" value="Sro12976McrBCP"/>
</dbReference>
<feature type="domain" description="AAA+ ATPase" evidence="1">
    <location>
        <begin position="215"/>
        <end position="382"/>
    </location>
</feature>
<dbReference type="InterPro" id="IPR027417">
    <property type="entry name" value="P-loop_NTPase"/>
</dbReference>
<accession>V6KCM9</accession>
<dbReference type="PANTHER" id="PTHR37291:SF1">
    <property type="entry name" value="TYPE IV METHYL-DIRECTED RESTRICTION ENZYME ECOKMCRB SUBUNIT"/>
    <property type="match status" value="1"/>
</dbReference>
<name>V6KCM9_STRRC</name>
<dbReference type="GO" id="GO:0016887">
    <property type="term" value="F:ATP hydrolysis activity"/>
    <property type="evidence" value="ECO:0007669"/>
    <property type="project" value="InterPro"/>
</dbReference>
<dbReference type="PANTHER" id="PTHR37291">
    <property type="entry name" value="5-METHYLCYTOSINE-SPECIFIC RESTRICTION ENZYME B"/>
    <property type="match status" value="1"/>
</dbReference>
<dbReference type="STRING" id="1352936.M878_19420"/>
<dbReference type="InterPro" id="IPR003593">
    <property type="entry name" value="AAA+_ATPase"/>
</dbReference>
<comment type="caution">
    <text evidence="2">The sequence shown here is derived from an EMBL/GenBank/DDBJ whole genome shotgun (WGS) entry which is preliminary data.</text>
</comment>
<dbReference type="Pfam" id="PF07728">
    <property type="entry name" value="AAA_5"/>
    <property type="match status" value="1"/>
</dbReference>
<gene>
    <name evidence="2" type="ORF">M878_19420</name>
</gene>
<dbReference type="Proteomes" id="UP000017984">
    <property type="component" value="Chromosome"/>
</dbReference>
<dbReference type="PATRIC" id="fig|1352936.5.peg.4072"/>
<dbReference type="HOGENOM" id="CLU_030498_0_0_11"/>
<evidence type="ECO:0000313" key="3">
    <source>
        <dbReference type="Proteomes" id="UP000017984"/>
    </source>
</evidence>
<dbReference type="SMART" id="SM00382">
    <property type="entry name" value="AAA"/>
    <property type="match status" value="1"/>
</dbReference>
<sequence>MREALGTAAPSPPRRAWLVRASDTGPSDLLQDWLNEGYCGVEASRLRALEPGSGEDAVRLAVEADYAHLAQVGLRDKSAEIHLFLNRMREGDLVLAPAREGDQLYLGEVTSGPHFISDRTVALTRSVRWLNTAAPIDPFEDDIPDGLNGKLGVQLSVVDLTDLADDLAAMLPPEAGAPPPPPRRSLHLPGPDAQLAGDLHIRPQDLDDWIKLLKERPQLVFYGPPGTGKTYLARKLALHLTAGRRERVTLVQFHPSYAYEDFFEGFRPRQGKDGQPGFELVPGPFRRTVENARKDPSSPHVLIIDEINRANLARVFGELYFLLEYRDDIVHLQYGTDDGNGFTLPRNVVIIGTMNTVDRSVARVDAAMRRRFSFVELHPTAEPTSSMLRSWLRSEGLPDTAALLLEELNSRIAERDFQLGPSYFMRRSLYEEPGALARAWRTSILPLLADQEPGDTIDRFLLDEILDELGIEEGSLLRQTPSADKARGEDVSGPA</sequence>
<proteinExistence type="predicted"/>
<dbReference type="EMBL" id="AWQX01000170">
    <property type="protein sequence ID" value="EST29925.1"/>
    <property type="molecule type" value="Genomic_DNA"/>
</dbReference>
<dbReference type="CDD" id="cd00009">
    <property type="entry name" value="AAA"/>
    <property type="match status" value="1"/>
</dbReference>
<organism evidence="2 3">
    <name type="scientific">Streptomyces roseochromogenus subsp. oscitans DS 12.976</name>
    <dbReference type="NCBI Taxonomy" id="1352936"/>
    <lineage>
        <taxon>Bacteria</taxon>
        <taxon>Bacillati</taxon>
        <taxon>Actinomycetota</taxon>
        <taxon>Actinomycetes</taxon>
        <taxon>Kitasatosporales</taxon>
        <taxon>Streptomycetaceae</taxon>
        <taxon>Streptomyces</taxon>
    </lineage>
</organism>
<evidence type="ECO:0000313" key="2">
    <source>
        <dbReference type="EMBL" id="EST29925.1"/>
    </source>
</evidence>
<dbReference type="Gene3D" id="3.40.50.300">
    <property type="entry name" value="P-loop containing nucleotide triphosphate hydrolases"/>
    <property type="match status" value="1"/>
</dbReference>
<dbReference type="GO" id="GO:0005524">
    <property type="term" value="F:ATP binding"/>
    <property type="evidence" value="ECO:0007669"/>
    <property type="project" value="InterPro"/>
</dbReference>
<protein>
    <recommendedName>
        <fullName evidence="1">AAA+ ATPase domain-containing protein</fullName>
    </recommendedName>
</protein>
<keyword evidence="3" id="KW-1185">Reference proteome</keyword>
<dbReference type="InterPro" id="IPR011704">
    <property type="entry name" value="ATPase_dyneun-rel_AAA"/>
</dbReference>